<evidence type="ECO:0000256" key="3">
    <source>
        <dbReference type="ARBA" id="ARBA00022490"/>
    </source>
</evidence>
<dbReference type="PROSITE" id="PS50102">
    <property type="entry name" value="RRM"/>
    <property type="match status" value="1"/>
</dbReference>
<organism evidence="12 13">
    <name type="scientific">Petromyzon marinus</name>
    <name type="common">Sea lamprey</name>
    <dbReference type="NCBI Taxonomy" id="7757"/>
    <lineage>
        <taxon>Eukaryota</taxon>
        <taxon>Metazoa</taxon>
        <taxon>Chordata</taxon>
        <taxon>Craniata</taxon>
        <taxon>Vertebrata</taxon>
        <taxon>Cyclostomata</taxon>
        <taxon>Hyperoartia</taxon>
        <taxon>Petromyzontiformes</taxon>
        <taxon>Petromyzontidae</taxon>
        <taxon>Petromyzon</taxon>
    </lineage>
</organism>
<dbReference type="SUPFAM" id="SSF54928">
    <property type="entry name" value="RNA-binding domain, RBD"/>
    <property type="match status" value="1"/>
</dbReference>
<dbReference type="InterPro" id="IPR035979">
    <property type="entry name" value="RBD_domain_sf"/>
</dbReference>
<dbReference type="InterPro" id="IPR001623">
    <property type="entry name" value="DnaJ_domain"/>
</dbReference>
<accession>A0AAJ7U5L4</accession>
<dbReference type="PROSITE" id="PS50076">
    <property type="entry name" value="DNAJ_2"/>
    <property type="match status" value="1"/>
</dbReference>
<evidence type="ECO:0000256" key="1">
    <source>
        <dbReference type="ARBA" id="ARBA00004123"/>
    </source>
</evidence>
<evidence type="ECO:0000256" key="6">
    <source>
        <dbReference type="ARBA" id="ARBA00053783"/>
    </source>
</evidence>
<feature type="domain" description="J" evidence="10">
    <location>
        <begin position="13"/>
        <end position="78"/>
    </location>
</feature>
<evidence type="ECO:0000259" key="11">
    <source>
        <dbReference type="PROSITE" id="PS50102"/>
    </source>
</evidence>
<keyword evidence="4" id="KW-0143">Chaperone</keyword>
<keyword evidence="3" id="KW-0963">Cytoplasm</keyword>
<dbReference type="InterPro" id="IPR036869">
    <property type="entry name" value="J_dom_sf"/>
</dbReference>
<gene>
    <name evidence="13" type="primary">DNAJC17</name>
</gene>
<dbReference type="RefSeq" id="XP_032830276.1">
    <property type="nucleotide sequence ID" value="XM_032974385.1"/>
</dbReference>
<dbReference type="GO" id="GO:0005737">
    <property type="term" value="C:cytoplasm"/>
    <property type="evidence" value="ECO:0007669"/>
    <property type="project" value="UniProtKB-SubCell"/>
</dbReference>
<feature type="region of interest" description="Disordered" evidence="9">
    <location>
        <begin position="244"/>
        <end position="276"/>
    </location>
</feature>
<reference evidence="13" key="1">
    <citation type="submission" date="2025-08" db="UniProtKB">
        <authorList>
            <consortium name="RefSeq"/>
        </authorList>
    </citation>
    <scope>IDENTIFICATION</scope>
    <source>
        <tissue evidence="13">Sperm</tissue>
    </source>
</reference>
<evidence type="ECO:0000256" key="2">
    <source>
        <dbReference type="ARBA" id="ARBA00004496"/>
    </source>
</evidence>
<dbReference type="InterPro" id="IPR052094">
    <property type="entry name" value="Pre-mRNA-splicing_ERAD"/>
</dbReference>
<dbReference type="GeneID" id="116954003"/>
<dbReference type="InterPro" id="IPR012677">
    <property type="entry name" value="Nucleotide-bd_a/b_plait_sf"/>
</dbReference>
<dbReference type="CDD" id="cd12429">
    <property type="entry name" value="RRM_DNAJC17"/>
    <property type="match status" value="1"/>
</dbReference>
<dbReference type="Pfam" id="PF00076">
    <property type="entry name" value="RRM_1"/>
    <property type="match status" value="1"/>
</dbReference>
<keyword evidence="12" id="KW-1185">Reference proteome</keyword>
<dbReference type="CDD" id="cd06257">
    <property type="entry name" value="DnaJ"/>
    <property type="match status" value="1"/>
</dbReference>
<keyword evidence="5" id="KW-0539">Nucleus</keyword>
<name>A0AAJ7U5L4_PETMA</name>
<evidence type="ECO:0000256" key="9">
    <source>
        <dbReference type="SAM" id="MobiDB-lite"/>
    </source>
</evidence>
<evidence type="ECO:0000313" key="12">
    <source>
        <dbReference type="Proteomes" id="UP001318040"/>
    </source>
</evidence>
<dbReference type="Gene3D" id="3.30.70.330">
    <property type="match status" value="1"/>
</dbReference>
<feature type="region of interest" description="Disordered" evidence="9">
    <location>
        <begin position="149"/>
        <end position="186"/>
    </location>
</feature>
<proteinExistence type="predicted"/>
<dbReference type="AlphaFoldDB" id="A0AAJ7U5L4"/>
<dbReference type="PANTHER" id="PTHR44313">
    <property type="entry name" value="DNAJ HOMOLOG SUBFAMILY C MEMBER 17"/>
    <property type="match status" value="1"/>
</dbReference>
<feature type="compositionally biased region" description="Polar residues" evidence="9">
    <location>
        <begin position="155"/>
        <end position="167"/>
    </location>
</feature>
<dbReference type="GO" id="GO:0005681">
    <property type="term" value="C:spliceosomal complex"/>
    <property type="evidence" value="ECO:0007669"/>
    <property type="project" value="TreeGrafter"/>
</dbReference>
<feature type="domain" description="RRM" evidence="11">
    <location>
        <begin position="188"/>
        <end position="247"/>
    </location>
</feature>
<evidence type="ECO:0000256" key="4">
    <source>
        <dbReference type="ARBA" id="ARBA00023186"/>
    </source>
</evidence>
<dbReference type="SUPFAM" id="SSF46565">
    <property type="entry name" value="Chaperone J-domain"/>
    <property type="match status" value="1"/>
</dbReference>
<comment type="subcellular location">
    <subcellularLocation>
        <location evidence="2">Cytoplasm</location>
    </subcellularLocation>
    <subcellularLocation>
        <location evidence="1">Nucleus</location>
    </subcellularLocation>
</comment>
<sequence length="306" mass="34713">MAPKDSKDILQMDLYGLLGIKENASPKEIKKAYRRKALECHPDKNPDNPSAVELFHELSRALEVLTDAAARAAYDKVQRAKRLAAERTKNLDEKRKKVKLDLESKESNAWSSREEQEAAAKRLQEEIERLREEGSRQLEEEQKLIREQIRRQKEQSGQGLSTSTHQVTPKLKVKWKSKKDDESNGGYSKQQLMVIFQKYGEVMNLLISAKKKGSAIVEFASPKSADLAARNELGLAQNPISVSWLEGRPPGFSSSSRPPSGPTSSTAQQPVERDFESVVMMRMRQAAERQRLIDEIRREEEEAGEL</sequence>
<evidence type="ECO:0000256" key="7">
    <source>
        <dbReference type="ARBA" id="ARBA00074360"/>
    </source>
</evidence>
<dbReference type="GO" id="GO:0000390">
    <property type="term" value="P:spliceosomal complex disassembly"/>
    <property type="evidence" value="ECO:0007669"/>
    <property type="project" value="TreeGrafter"/>
</dbReference>
<dbReference type="PANTHER" id="PTHR44313:SF1">
    <property type="entry name" value="DNAJ HOMOLOG SUBFAMILY C MEMBER 17"/>
    <property type="match status" value="1"/>
</dbReference>
<dbReference type="Gene3D" id="1.10.287.110">
    <property type="entry name" value="DnaJ domain"/>
    <property type="match status" value="1"/>
</dbReference>
<evidence type="ECO:0000313" key="13">
    <source>
        <dbReference type="RefSeq" id="XP_032830276.1"/>
    </source>
</evidence>
<feature type="region of interest" description="Disordered" evidence="9">
    <location>
        <begin position="86"/>
        <end position="117"/>
    </location>
</feature>
<dbReference type="GO" id="GO:0003723">
    <property type="term" value="F:RNA binding"/>
    <property type="evidence" value="ECO:0007669"/>
    <property type="project" value="UniProtKB-UniRule"/>
</dbReference>
<evidence type="ECO:0000259" key="10">
    <source>
        <dbReference type="PROSITE" id="PS50076"/>
    </source>
</evidence>
<comment type="function">
    <text evidence="6">May negatively affect PAX8-induced thyroglobulin/TG transcription.</text>
</comment>
<dbReference type="KEGG" id="pmrn:116954003"/>
<dbReference type="InterPro" id="IPR000504">
    <property type="entry name" value="RRM_dom"/>
</dbReference>
<dbReference type="SMART" id="SM00271">
    <property type="entry name" value="DnaJ"/>
    <property type="match status" value="1"/>
</dbReference>
<dbReference type="CTD" id="55192"/>
<dbReference type="Proteomes" id="UP001318040">
    <property type="component" value="Chromosome 53"/>
</dbReference>
<dbReference type="PRINTS" id="PR00625">
    <property type="entry name" value="JDOMAIN"/>
</dbReference>
<dbReference type="FunFam" id="1.10.287.110:FF:000059">
    <property type="entry name" value="dnaJ homolog subfamily C member 17"/>
    <property type="match status" value="1"/>
</dbReference>
<dbReference type="InterPro" id="IPR034254">
    <property type="entry name" value="DNAJC17_RRM"/>
</dbReference>
<dbReference type="Pfam" id="PF00226">
    <property type="entry name" value="DnaJ"/>
    <property type="match status" value="1"/>
</dbReference>
<evidence type="ECO:0000256" key="8">
    <source>
        <dbReference type="PROSITE-ProRule" id="PRU00176"/>
    </source>
</evidence>
<keyword evidence="8" id="KW-0694">RNA-binding</keyword>
<feature type="compositionally biased region" description="Low complexity" evidence="9">
    <location>
        <begin position="247"/>
        <end position="266"/>
    </location>
</feature>
<evidence type="ECO:0000256" key="5">
    <source>
        <dbReference type="ARBA" id="ARBA00023242"/>
    </source>
</evidence>
<protein>
    <recommendedName>
        <fullName evidence="7">DnaJ homolog subfamily C member 17</fullName>
    </recommendedName>
</protein>